<dbReference type="Proteomes" id="UP000075182">
    <property type="component" value="Unassembled WGS sequence"/>
</dbReference>
<evidence type="ECO:0000313" key="1">
    <source>
        <dbReference type="EMBL" id="CYX90729.1"/>
    </source>
</evidence>
<organism evidence="2 4">
    <name type="scientific">Streptococcus suis</name>
    <dbReference type="NCBI Taxonomy" id="1307"/>
    <lineage>
        <taxon>Bacteria</taxon>
        <taxon>Bacillati</taxon>
        <taxon>Bacillota</taxon>
        <taxon>Bacilli</taxon>
        <taxon>Lactobacillales</taxon>
        <taxon>Streptococcaceae</taxon>
        <taxon>Streptococcus</taxon>
    </lineage>
</organism>
<sequence>MRLQLRLSQDAKIILEKEKLKRLENNGVIATYGDIIEEICKNFRERLNEIDWLFVKNQPLYEKVISSYTSLSPSALTLSDETILVLDELTAILNSILNMKRTVYRSFTVRIILKAFALEQKDISISYVD</sequence>
<dbReference type="RefSeq" id="WP_029753160.1">
    <property type="nucleotide sequence ID" value="NZ_BCCM01000026.1"/>
</dbReference>
<proteinExistence type="predicted"/>
<dbReference type="PATRIC" id="fig|1307.472.peg.35"/>
<evidence type="ECO:0000313" key="4">
    <source>
        <dbReference type="Proteomes" id="UP001272448"/>
    </source>
</evidence>
<accession>A0A0N0DPA9</accession>
<gene>
    <name evidence="1" type="ORF">ERS132536_01871</name>
    <name evidence="2" type="ORF">Q7V77_11620</name>
</gene>
<reference evidence="2" key="2">
    <citation type="submission" date="2023-07" db="EMBL/GenBank/DDBJ databases">
        <title>Characterization of virulence traits, antimicrobial resistance genes carried by mobile genetic elements and competence in Streptococcus suis strains isolated in France.</title>
        <authorList>
            <person name="Dechene-Tempier M."/>
            <person name="Marois-Crehan C."/>
            <person name="De Boisseson C."/>
            <person name="Lucas P."/>
            <person name="Bougeard S."/>
            <person name="Libante V."/>
            <person name="Payot S."/>
        </authorList>
    </citation>
    <scope>NUCLEOTIDE SEQUENCE</scope>
    <source>
        <strain evidence="2">1532</strain>
    </source>
</reference>
<dbReference type="AlphaFoldDB" id="A0A0N0DPA9"/>
<reference evidence="1 3" key="1">
    <citation type="submission" date="2016-02" db="EMBL/GenBank/DDBJ databases">
        <authorList>
            <consortium name="Pathogen Informatics"/>
        </authorList>
    </citation>
    <scope>NUCLEOTIDE SEQUENCE [LARGE SCALE GENOMIC DNA]</scope>
    <source>
        <strain evidence="1 3">SS999</strain>
    </source>
</reference>
<name>A0A0N0DPA9_STRSU</name>
<evidence type="ECO:0000313" key="3">
    <source>
        <dbReference type="Proteomes" id="UP000075182"/>
    </source>
</evidence>
<evidence type="ECO:0000313" key="2">
    <source>
        <dbReference type="EMBL" id="MDW8636325.1"/>
    </source>
</evidence>
<dbReference type="EMBL" id="JAUTFT010000041">
    <property type="protein sequence ID" value="MDW8636325.1"/>
    <property type="molecule type" value="Genomic_DNA"/>
</dbReference>
<protein>
    <submittedName>
        <fullName evidence="2">Uncharacterized protein</fullName>
    </submittedName>
</protein>
<dbReference type="EMBL" id="FIMD01000017">
    <property type="protein sequence ID" value="CYX90729.1"/>
    <property type="molecule type" value="Genomic_DNA"/>
</dbReference>
<dbReference type="Proteomes" id="UP001272448">
    <property type="component" value="Unassembled WGS sequence"/>
</dbReference>